<evidence type="ECO:0000313" key="2">
    <source>
        <dbReference type="EMBL" id="MFD1799196.1"/>
    </source>
</evidence>
<name>A0ABW4NN64_9LACT</name>
<keyword evidence="3" id="KW-1185">Reference proteome</keyword>
<feature type="transmembrane region" description="Helical" evidence="1">
    <location>
        <begin position="342"/>
        <end position="366"/>
    </location>
</feature>
<feature type="transmembrane region" description="Helical" evidence="1">
    <location>
        <begin position="220"/>
        <end position="247"/>
    </location>
</feature>
<dbReference type="RefSeq" id="WP_197408977.1">
    <property type="nucleotide sequence ID" value="NZ_JBHSQC010000004.1"/>
</dbReference>
<feature type="transmembrane region" description="Helical" evidence="1">
    <location>
        <begin position="20"/>
        <end position="42"/>
    </location>
</feature>
<gene>
    <name evidence="2" type="ORF">ACFSBK_04885</name>
</gene>
<feature type="transmembrane region" description="Helical" evidence="1">
    <location>
        <begin position="192"/>
        <end position="208"/>
    </location>
</feature>
<feature type="transmembrane region" description="Helical" evidence="1">
    <location>
        <begin position="101"/>
        <end position="120"/>
    </location>
</feature>
<evidence type="ECO:0000313" key="3">
    <source>
        <dbReference type="Proteomes" id="UP001597285"/>
    </source>
</evidence>
<evidence type="ECO:0000256" key="1">
    <source>
        <dbReference type="SAM" id="Phobius"/>
    </source>
</evidence>
<comment type="caution">
    <text evidence="2">The sequence shown here is derived from an EMBL/GenBank/DDBJ whole genome shotgun (WGS) entry which is preliminary data.</text>
</comment>
<dbReference type="EMBL" id="JBHUFF010000009">
    <property type="protein sequence ID" value="MFD1799196.1"/>
    <property type="molecule type" value="Genomic_DNA"/>
</dbReference>
<reference evidence="3" key="1">
    <citation type="journal article" date="2019" name="Int. J. Syst. Evol. Microbiol.">
        <title>The Global Catalogue of Microorganisms (GCM) 10K type strain sequencing project: providing services to taxonomists for standard genome sequencing and annotation.</title>
        <authorList>
            <consortium name="The Broad Institute Genomics Platform"/>
            <consortium name="The Broad Institute Genome Sequencing Center for Infectious Disease"/>
            <person name="Wu L."/>
            <person name="Ma J."/>
        </authorList>
    </citation>
    <scope>NUCLEOTIDE SEQUENCE [LARGE SCALE GENOMIC DNA]</scope>
    <source>
        <strain evidence="3">KCTC 42143</strain>
    </source>
</reference>
<sequence>MEKTTLINKWMLFNEKHSSIWTQIVLITLGISATVTDWMVGIFSLSDFLFGFIAACLIISGNYWIKKKQFGWILLLLGVIAVNILMNYFNNDLFVLKTGIAAFIKVAYYAFFVAGVYNFIKKNALEALLLKTLNIVAIVICMIGIYITIALYLDGKLPYEFFWKLTRTDETSYLYDGIENIFRTRSIFSEPSYLGYYLNIMLGLNYFNKKNVIINKYINLLITLTIILTFSYSAIAVMLGIQAMHFIRLKTIKKIKVNGFLIICLLAVVILTVLAWDIIQVTIIDRTAAILSGADNSTRGRLWESWQYVNRKHLFMGNGIGHTPSIWNIYAYILSDVGLGAFLLFCLFSVYVLMTNFKMGILFILLNFQKGGYLSPEFWIFILLLLIYMGNNVGLFNKNKINFQSRKICLKQFEE</sequence>
<feature type="transmembrane region" description="Helical" evidence="1">
    <location>
        <begin position="48"/>
        <end position="65"/>
    </location>
</feature>
<protein>
    <submittedName>
        <fullName evidence="2">Uncharacterized protein</fullName>
    </submittedName>
</protein>
<feature type="transmembrane region" description="Helical" evidence="1">
    <location>
        <begin position="378"/>
        <end position="397"/>
    </location>
</feature>
<proteinExistence type="predicted"/>
<dbReference type="Proteomes" id="UP001597285">
    <property type="component" value="Unassembled WGS sequence"/>
</dbReference>
<keyword evidence="1" id="KW-1133">Transmembrane helix</keyword>
<feature type="transmembrane region" description="Helical" evidence="1">
    <location>
        <begin position="72"/>
        <end position="89"/>
    </location>
</feature>
<keyword evidence="1" id="KW-0812">Transmembrane</keyword>
<organism evidence="2 3">
    <name type="scientific">Carnobacterium antarcticum</name>
    <dbReference type="NCBI Taxonomy" id="2126436"/>
    <lineage>
        <taxon>Bacteria</taxon>
        <taxon>Bacillati</taxon>
        <taxon>Bacillota</taxon>
        <taxon>Bacilli</taxon>
        <taxon>Lactobacillales</taxon>
        <taxon>Carnobacteriaceae</taxon>
        <taxon>Carnobacterium</taxon>
    </lineage>
</organism>
<accession>A0ABW4NN64</accession>
<keyword evidence="1" id="KW-0472">Membrane</keyword>
<feature type="transmembrane region" description="Helical" evidence="1">
    <location>
        <begin position="132"/>
        <end position="153"/>
    </location>
</feature>
<feature type="transmembrane region" description="Helical" evidence="1">
    <location>
        <begin position="259"/>
        <end position="279"/>
    </location>
</feature>